<proteinExistence type="predicted"/>
<dbReference type="GO" id="GO:0001558">
    <property type="term" value="P:regulation of cell growth"/>
    <property type="evidence" value="ECO:0007669"/>
    <property type="project" value="InterPro"/>
</dbReference>
<keyword evidence="2" id="KW-0964">Secreted</keyword>
<dbReference type="Proteomes" id="UP001381693">
    <property type="component" value="Unassembled WGS sequence"/>
</dbReference>
<keyword evidence="8" id="KW-1185">Reference proteome</keyword>
<evidence type="ECO:0000256" key="1">
    <source>
        <dbReference type="ARBA" id="ARBA00004613"/>
    </source>
</evidence>
<dbReference type="AlphaFoldDB" id="A0AAN8WIG3"/>
<name>A0AAN8WIG3_HALRR</name>
<feature type="compositionally biased region" description="Low complexity" evidence="5">
    <location>
        <begin position="84"/>
        <end position="104"/>
    </location>
</feature>
<evidence type="ECO:0000256" key="3">
    <source>
        <dbReference type="ARBA" id="ARBA00022729"/>
    </source>
</evidence>
<dbReference type="PROSITE" id="PS51323">
    <property type="entry name" value="IGFBP_N_2"/>
    <property type="match status" value="1"/>
</dbReference>
<dbReference type="SMART" id="SM00121">
    <property type="entry name" value="IB"/>
    <property type="match status" value="1"/>
</dbReference>
<feature type="domain" description="IGFBP N-terminal" evidence="6">
    <location>
        <begin position="2"/>
        <end position="76"/>
    </location>
</feature>
<sequence>VVGLSCPPCEGVSCPPVSSYNCPLGITETQCGCCHECLQGVGERCGGSFNIYGTCSDDLTCVGDYSWTVAGTCKTPEEINHGKTSTTPASITSPTTTRPWWLHG</sequence>
<evidence type="ECO:0000256" key="5">
    <source>
        <dbReference type="SAM" id="MobiDB-lite"/>
    </source>
</evidence>
<organism evidence="7 8">
    <name type="scientific">Halocaridina rubra</name>
    <name type="common">Hawaiian red shrimp</name>
    <dbReference type="NCBI Taxonomy" id="373956"/>
    <lineage>
        <taxon>Eukaryota</taxon>
        <taxon>Metazoa</taxon>
        <taxon>Ecdysozoa</taxon>
        <taxon>Arthropoda</taxon>
        <taxon>Crustacea</taxon>
        <taxon>Multicrustacea</taxon>
        <taxon>Malacostraca</taxon>
        <taxon>Eumalacostraca</taxon>
        <taxon>Eucarida</taxon>
        <taxon>Decapoda</taxon>
        <taxon>Pleocyemata</taxon>
        <taxon>Caridea</taxon>
        <taxon>Atyoidea</taxon>
        <taxon>Atyidae</taxon>
        <taxon>Halocaridina</taxon>
    </lineage>
</organism>
<dbReference type="InterPro" id="IPR009030">
    <property type="entry name" value="Growth_fac_rcpt_cys_sf"/>
</dbReference>
<comment type="caution">
    <text evidence="7">The sequence shown here is derived from an EMBL/GenBank/DDBJ whole genome shotgun (WGS) entry which is preliminary data.</text>
</comment>
<dbReference type="Gene3D" id="4.10.40.20">
    <property type="match status" value="1"/>
</dbReference>
<keyword evidence="3" id="KW-0732">Signal</keyword>
<dbReference type="GO" id="GO:0005520">
    <property type="term" value="F:insulin-like growth factor binding"/>
    <property type="evidence" value="ECO:0007669"/>
    <property type="project" value="InterPro"/>
</dbReference>
<feature type="region of interest" description="Disordered" evidence="5">
    <location>
        <begin position="81"/>
        <end position="104"/>
    </location>
</feature>
<reference evidence="7 8" key="1">
    <citation type="submission" date="2023-11" db="EMBL/GenBank/DDBJ databases">
        <title>Halocaridina rubra genome assembly.</title>
        <authorList>
            <person name="Smith C."/>
        </authorList>
    </citation>
    <scope>NUCLEOTIDE SEQUENCE [LARGE SCALE GENOMIC DNA]</scope>
    <source>
        <strain evidence="7">EP-1</strain>
        <tissue evidence="7">Whole</tissue>
    </source>
</reference>
<evidence type="ECO:0000256" key="2">
    <source>
        <dbReference type="ARBA" id="ARBA00022525"/>
    </source>
</evidence>
<evidence type="ECO:0000256" key="4">
    <source>
        <dbReference type="ARBA" id="ARBA00023157"/>
    </source>
</evidence>
<dbReference type="InterPro" id="IPR000867">
    <property type="entry name" value="IGFBP-like"/>
</dbReference>
<dbReference type="PANTHER" id="PTHR14186">
    <property type="entry name" value="INSULIN-LIKE GROWTH FACTOR BINDING PROTEIN-RELATED"/>
    <property type="match status" value="1"/>
</dbReference>
<evidence type="ECO:0000259" key="6">
    <source>
        <dbReference type="PROSITE" id="PS51323"/>
    </source>
</evidence>
<evidence type="ECO:0000313" key="7">
    <source>
        <dbReference type="EMBL" id="KAK7058236.1"/>
    </source>
</evidence>
<gene>
    <name evidence="7" type="ORF">SK128_004289</name>
</gene>
<dbReference type="EMBL" id="JAXCGZ010021158">
    <property type="protein sequence ID" value="KAK7058236.1"/>
    <property type="molecule type" value="Genomic_DNA"/>
</dbReference>
<feature type="non-terminal residue" evidence="7">
    <location>
        <position position="1"/>
    </location>
</feature>
<comment type="subcellular location">
    <subcellularLocation>
        <location evidence="1">Secreted</location>
    </subcellularLocation>
</comment>
<protein>
    <recommendedName>
        <fullName evidence="6">IGFBP N-terminal domain-containing protein</fullName>
    </recommendedName>
</protein>
<keyword evidence="4" id="KW-1015">Disulfide bond</keyword>
<dbReference type="GO" id="GO:0009966">
    <property type="term" value="P:regulation of signal transduction"/>
    <property type="evidence" value="ECO:0007669"/>
    <property type="project" value="TreeGrafter"/>
</dbReference>
<dbReference type="PANTHER" id="PTHR14186:SF20">
    <property type="entry name" value="CYSTEINE-RICH MOTOR NEURON 1 PROTEIN-LIKE"/>
    <property type="match status" value="1"/>
</dbReference>
<dbReference type="InterPro" id="IPR011390">
    <property type="entry name" value="IGFBP_rP_mac25"/>
</dbReference>
<dbReference type="GO" id="GO:0005576">
    <property type="term" value="C:extracellular region"/>
    <property type="evidence" value="ECO:0007669"/>
    <property type="project" value="UniProtKB-SubCell"/>
</dbReference>
<evidence type="ECO:0000313" key="8">
    <source>
        <dbReference type="Proteomes" id="UP001381693"/>
    </source>
</evidence>
<dbReference type="Pfam" id="PF00219">
    <property type="entry name" value="IGFBP"/>
    <property type="match status" value="1"/>
</dbReference>
<dbReference type="SUPFAM" id="SSF57184">
    <property type="entry name" value="Growth factor receptor domain"/>
    <property type="match status" value="1"/>
</dbReference>
<accession>A0AAN8WIG3</accession>